<sequence length="38" mass="4377">MFPQARRCVTKKPTSRDGIISILRLFSVLHMKLLIYSG</sequence>
<gene>
    <name evidence="1" type="ORF">HMPREF1325_0381</name>
</gene>
<organism evidence="1 2">
    <name type="scientific">Treponema socranskii subsp. socranskii VPI DR56BR1116 = ATCC 35536</name>
    <dbReference type="NCBI Taxonomy" id="1125725"/>
    <lineage>
        <taxon>Bacteria</taxon>
        <taxon>Pseudomonadati</taxon>
        <taxon>Spirochaetota</taxon>
        <taxon>Spirochaetia</taxon>
        <taxon>Spirochaetales</taxon>
        <taxon>Treponemataceae</taxon>
        <taxon>Treponema</taxon>
    </lineage>
</organism>
<dbReference type="STRING" id="1125725.HMPREF1325_0381"/>
<proteinExistence type="predicted"/>
<reference evidence="1 2" key="1">
    <citation type="submission" date="2013-08" db="EMBL/GenBank/DDBJ databases">
        <authorList>
            <person name="Durkin A.S."/>
            <person name="Haft D.R."/>
            <person name="McCorrison J."/>
            <person name="Torralba M."/>
            <person name="Gillis M."/>
            <person name="Haft D.H."/>
            <person name="Methe B."/>
            <person name="Sutton G."/>
            <person name="Nelson K.E."/>
        </authorList>
    </citation>
    <scope>NUCLEOTIDE SEQUENCE [LARGE SCALE GENOMIC DNA]</scope>
    <source>
        <strain evidence="1 2">VPI DR56BR1116</strain>
    </source>
</reference>
<dbReference type="Proteomes" id="UP000016412">
    <property type="component" value="Unassembled WGS sequence"/>
</dbReference>
<name>U1FJ59_TRESO</name>
<evidence type="ECO:0000313" key="1">
    <source>
        <dbReference type="EMBL" id="ERF59366.1"/>
    </source>
</evidence>
<accession>U1FJ59</accession>
<evidence type="ECO:0000313" key="2">
    <source>
        <dbReference type="Proteomes" id="UP000016412"/>
    </source>
</evidence>
<dbReference type="PATRIC" id="fig|1125725.3.peg.2714"/>
<comment type="caution">
    <text evidence="1">The sequence shown here is derived from an EMBL/GenBank/DDBJ whole genome shotgun (WGS) entry which is preliminary data.</text>
</comment>
<dbReference type="AlphaFoldDB" id="U1FJ59"/>
<dbReference type="EMBL" id="AUZJ01000073">
    <property type="protein sequence ID" value="ERF59366.1"/>
    <property type="molecule type" value="Genomic_DNA"/>
</dbReference>
<protein>
    <submittedName>
        <fullName evidence="1">Uncharacterized protein</fullName>
    </submittedName>
</protein>